<dbReference type="HOGENOM" id="CLU_056469_2_2_0"/>
<keyword evidence="2 5" id="KW-0812">Transmembrane</keyword>
<evidence type="ECO:0000256" key="1">
    <source>
        <dbReference type="ARBA" id="ARBA00004141"/>
    </source>
</evidence>
<dbReference type="PANTHER" id="PTHR33514:SF13">
    <property type="entry name" value="PROTEIN ABCI12, CHLOROPLASTIC"/>
    <property type="match status" value="1"/>
</dbReference>
<dbReference type="AlphaFoldDB" id="E3CUL2"/>
<organism evidence="6 7">
    <name type="scientific">Aminomonas paucivorans DSM 12260</name>
    <dbReference type="NCBI Taxonomy" id="584708"/>
    <lineage>
        <taxon>Bacteria</taxon>
        <taxon>Thermotogati</taxon>
        <taxon>Synergistota</taxon>
        <taxon>Synergistia</taxon>
        <taxon>Synergistales</taxon>
        <taxon>Synergistaceae</taxon>
        <taxon>Aminomonas</taxon>
    </lineage>
</organism>
<evidence type="ECO:0000313" key="7">
    <source>
        <dbReference type="Proteomes" id="UP000005096"/>
    </source>
</evidence>
<evidence type="ECO:0000256" key="5">
    <source>
        <dbReference type="SAM" id="Phobius"/>
    </source>
</evidence>
<protein>
    <submittedName>
        <fullName evidence="6">Cobalt transport protein</fullName>
    </submittedName>
</protein>
<accession>E3CUL2</accession>
<proteinExistence type="predicted"/>
<dbReference type="RefSeq" id="WP_006301246.1">
    <property type="nucleotide sequence ID" value="NZ_CM001022.1"/>
</dbReference>
<keyword evidence="4 5" id="KW-0472">Membrane</keyword>
<dbReference type="Proteomes" id="UP000005096">
    <property type="component" value="Chromosome"/>
</dbReference>
<dbReference type="CDD" id="cd16914">
    <property type="entry name" value="EcfT"/>
    <property type="match status" value="1"/>
</dbReference>
<keyword evidence="3 5" id="KW-1133">Transmembrane helix</keyword>
<dbReference type="GO" id="GO:0005886">
    <property type="term" value="C:plasma membrane"/>
    <property type="evidence" value="ECO:0007669"/>
    <property type="project" value="TreeGrafter"/>
</dbReference>
<dbReference type="STRING" id="584708.Apau_1609"/>
<reference evidence="6 7" key="1">
    <citation type="journal article" date="2010" name="Stand. Genomic Sci.">
        <title>Non-contiguous finished genome sequence of Aminomonas paucivorans type strain (GLU-3).</title>
        <authorList>
            <person name="Pitluck S."/>
            <person name="Yasawong M."/>
            <person name="Held B."/>
            <person name="Lapidus A."/>
            <person name="Nolan M."/>
            <person name="Copeland A."/>
            <person name="Lucas S."/>
            <person name="Del Rio T.G."/>
            <person name="Tice H."/>
            <person name="Cheng J.F."/>
            <person name="Chertkov O."/>
            <person name="Goodwin L."/>
            <person name="Tapia R."/>
            <person name="Han C."/>
            <person name="Liolios K."/>
            <person name="Ivanova N."/>
            <person name="Mavromatis K."/>
            <person name="Ovchinnikova G."/>
            <person name="Pati A."/>
            <person name="Chen A."/>
            <person name="Palaniappan K."/>
            <person name="Land M."/>
            <person name="Hauser L."/>
            <person name="Chang Y.J."/>
            <person name="Jeffries C.D."/>
            <person name="Pukall R."/>
            <person name="Spring S."/>
            <person name="Rohde M."/>
            <person name="Sikorski J."/>
            <person name="Goker M."/>
            <person name="Woyke T."/>
            <person name="Bristow J."/>
            <person name="Eisen J.A."/>
            <person name="Markowitz V."/>
            <person name="Hugenholtz P."/>
            <person name="Kyrpides N.C."/>
            <person name="Klenk H.P."/>
        </authorList>
    </citation>
    <scope>NUCLEOTIDE SEQUENCE [LARGE SCALE GENOMIC DNA]</scope>
    <source>
        <strain evidence="6 7">DSM 12260</strain>
    </source>
</reference>
<dbReference type="OrthoDB" id="8075495at2"/>
<dbReference type="Pfam" id="PF02361">
    <property type="entry name" value="CbiQ"/>
    <property type="match status" value="1"/>
</dbReference>
<evidence type="ECO:0000256" key="2">
    <source>
        <dbReference type="ARBA" id="ARBA00022692"/>
    </source>
</evidence>
<dbReference type="InterPro" id="IPR003339">
    <property type="entry name" value="ABC/ECF_trnsptr_transmembrane"/>
</dbReference>
<dbReference type="eggNOG" id="COG0619">
    <property type="taxonomic scope" value="Bacteria"/>
</dbReference>
<name>E3CUL2_9BACT</name>
<feature type="transmembrane region" description="Helical" evidence="5">
    <location>
        <begin position="75"/>
        <end position="98"/>
    </location>
</feature>
<dbReference type="EMBL" id="CM001022">
    <property type="protein sequence ID" value="EFQ24028.1"/>
    <property type="molecule type" value="Genomic_DNA"/>
</dbReference>
<keyword evidence="7" id="KW-1185">Reference proteome</keyword>
<evidence type="ECO:0000256" key="4">
    <source>
        <dbReference type="ARBA" id="ARBA00023136"/>
    </source>
</evidence>
<gene>
    <name evidence="6" type="ORF">Apau_1609</name>
</gene>
<dbReference type="PANTHER" id="PTHR33514">
    <property type="entry name" value="PROTEIN ABCI12, CHLOROPLASTIC"/>
    <property type="match status" value="1"/>
</dbReference>
<dbReference type="PaxDb" id="584708-Apau_1609"/>
<feature type="transmembrane region" description="Helical" evidence="5">
    <location>
        <begin position="45"/>
        <end position="63"/>
    </location>
</feature>
<evidence type="ECO:0000313" key="6">
    <source>
        <dbReference type="EMBL" id="EFQ24028.1"/>
    </source>
</evidence>
<feature type="transmembrane region" description="Helical" evidence="5">
    <location>
        <begin position="118"/>
        <end position="138"/>
    </location>
</feature>
<sequence>MKFLNHLTLGQYVPTDSPIHHLDPRSKILSTLVLLSGVFGVEHPVAFAAWGGLLLGICALSRLHLRLVFGAARPVLWLLVFTALLHLLFTPGVPVLILGPVDVTREGVVLASRMGLRLLFLVLFAGLLTLTTSPMELADGMERLLSPLARFGFPAHEMAMMMTIALRFIPTLLDETDRILKAQLSRGANLDQGGFLRRIRAFVPVLVPLFVIVFQRAEDLATAMESRCYRGGVGRTRMNPLRWGRGETLGLTVSVGVVGALTLLDRWI</sequence>
<evidence type="ECO:0000256" key="3">
    <source>
        <dbReference type="ARBA" id="ARBA00022989"/>
    </source>
</evidence>
<comment type="subcellular location">
    <subcellularLocation>
        <location evidence="1">Membrane</location>
        <topology evidence="1">Multi-pass membrane protein</topology>
    </subcellularLocation>
</comment>